<reference evidence="6 7" key="1">
    <citation type="journal article" date="1995" name="Virology">
        <title>Coat protein of the Ectocarpus siliculosus virus.</title>
        <authorList>
            <person name="Klein M."/>
            <person name="Lanka S.T."/>
            <person name="Knippers R."/>
            <person name="Muller D.G."/>
        </authorList>
    </citation>
    <scope>NUCLEOTIDE SEQUENCE [LARGE SCALE GENOMIC DNA]</scope>
    <source>
        <strain evidence="7">Isolate New Zealand/Kaikoura/1988</strain>
    </source>
</reference>
<dbReference type="Gene3D" id="1.10.8.60">
    <property type="match status" value="1"/>
</dbReference>
<evidence type="ECO:0000259" key="5">
    <source>
        <dbReference type="SMART" id="SM00382"/>
    </source>
</evidence>
<dbReference type="InterPro" id="IPR050238">
    <property type="entry name" value="DNA_Rep/Repair_Clamp_Loader"/>
</dbReference>
<dbReference type="CDD" id="cd00009">
    <property type="entry name" value="AAA"/>
    <property type="match status" value="1"/>
</dbReference>
<dbReference type="FunFam" id="3.40.50.300:FF:000129">
    <property type="entry name" value="Replication factor C subunit 5"/>
    <property type="match status" value="1"/>
</dbReference>
<dbReference type="Pfam" id="PF08542">
    <property type="entry name" value="Rep_fac_C"/>
    <property type="match status" value="1"/>
</dbReference>
<dbReference type="Gene3D" id="1.20.272.10">
    <property type="match status" value="1"/>
</dbReference>
<dbReference type="InterPro" id="IPR047854">
    <property type="entry name" value="RFC_lid"/>
</dbReference>
<dbReference type="GO" id="GO:0016887">
    <property type="term" value="F:ATP hydrolysis activity"/>
    <property type="evidence" value="ECO:0007669"/>
    <property type="project" value="InterPro"/>
</dbReference>
<evidence type="ECO:0000256" key="4">
    <source>
        <dbReference type="ARBA" id="ARBA00022840"/>
    </source>
</evidence>
<organismHost>
    <name type="scientific">Ectocarpus siliculosus</name>
    <name type="common">Brown alga</name>
    <name type="synonym">Conferva siliculosa</name>
    <dbReference type="NCBI Taxonomy" id="2880"/>
</organismHost>
<dbReference type="InterPro" id="IPR008921">
    <property type="entry name" value="DNA_pol3_clamp-load_cplx_C"/>
</dbReference>
<dbReference type="FunFam" id="1.20.272.10:FF:000011">
    <property type="entry name" value="Replication factor C subunit 2"/>
    <property type="match status" value="1"/>
</dbReference>
<reference evidence="6 7" key="4">
    <citation type="journal article" date="2000" name="Virology">
        <title>The brown algal virus EsV-1 particle contains a putative hybrid histidine kinase.</title>
        <authorList>
            <person name="Delaroque N."/>
            <person name="Wolf S."/>
            <person name="Muller D.G."/>
            <person name="Knippers R."/>
        </authorList>
    </citation>
    <scope>NUCLEOTIDE SEQUENCE [LARGE SCALE GENOMIC DNA]</scope>
    <source>
        <strain evidence="7">Isolate New Zealand/Kaikoura/1988</strain>
    </source>
</reference>
<evidence type="ECO:0000256" key="1">
    <source>
        <dbReference type="ARBA" id="ARBA00005378"/>
    </source>
</evidence>
<dbReference type="PANTHER" id="PTHR11669:SF20">
    <property type="entry name" value="REPLICATION FACTOR C SUBUNIT 4"/>
    <property type="match status" value="1"/>
</dbReference>
<dbReference type="GO" id="GO:0005524">
    <property type="term" value="F:ATP binding"/>
    <property type="evidence" value="ECO:0007669"/>
    <property type="project" value="UniProtKB-KW"/>
</dbReference>
<organism evidence="6 7">
    <name type="scientific">Ectocarpus siliculosus virus 1 (isolate New Zealand/Kaikoura/1988)</name>
    <name type="common">EsV-1</name>
    <dbReference type="NCBI Taxonomy" id="654926"/>
    <lineage>
        <taxon>Viruses</taxon>
        <taxon>Varidnaviria</taxon>
        <taxon>Bamfordvirae</taxon>
        <taxon>Nucleocytoviricota</taxon>
        <taxon>Megaviricetes</taxon>
        <taxon>Algavirales</taxon>
        <taxon>Phycodnaviridae</taxon>
        <taxon>Phaeovirus</taxon>
        <taxon>Phaeovirus unasiliculosus</taxon>
        <taxon>Ectocarpus siliculosus virus 1</taxon>
    </lineage>
</organism>
<feature type="domain" description="AAA+ ATPase" evidence="5">
    <location>
        <begin position="34"/>
        <end position="166"/>
    </location>
</feature>
<accession>Q8QNA5</accession>
<reference evidence="6 7" key="3">
    <citation type="journal article" date="2000" name="Virology">
        <title>Characterization and immunolocalization of major structural proteins in the brown algal virus EsV-1.</title>
        <authorList>
            <person name="Delaroque N."/>
            <person name="Wolf S."/>
            <person name="Muller D.G."/>
            <person name="Knippers R."/>
        </authorList>
    </citation>
    <scope>NUCLEOTIDE SEQUENCE [LARGE SCALE GENOMIC DNA]</scope>
    <source>
        <strain evidence="7">Isolate New Zealand/Kaikoura/1988</strain>
    </source>
</reference>
<dbReference type="Proteomes" id="UP000000864">
    <property type="component" value="Segment"/>
</dbReference>
<dbReference type="InterPro" id="IPR003593">
    <property type="entry name" value="AAA+_ATPase"/>
</dbReference>
<evidence type="ECO:0000256" key="3">
    <source>
        <dbReference type="ARBA" id="ARBA00022741"/>
    </source>
</evidence>
<dbReference type="SUPFAM" id="SSF52540">
    <property type="entry name" value="P-loop containing nucleoside triphosphate hydrolases"/>
    <property type="match status" value="1"/>
</dbReference>
<dbReference type="PANTHER" id="PTHR11669">
    <property type="entry name" value="REPLICATION FACTOR C / DNA POLYMERASE III GAMMA-TAU SUBUNIT"/>
    <property type="match status" value="1"/>
</dbReference>
<keyword evidence="7" id="KW-1185">Reference proteome</keyword>
<dbReference type="GO" id="GO:0003689">
    <property type="term" value="F:DNA clamp loader activity"/>
    <property type="evidence" value="ECO:0007669"/>
    <property type="project" value="TreeGrafter"/>
</dbReference>
<dbReference type="GO" id="GO:0003677">
    <property type="term" value="F:DNA binding"/>
    <property type="evidence" value="ECO:0007669"/>
    <property type="project" value="InterPro"/>
</dbReference>
<dbReference type="InterPro" id="IPR027417">
    <property type="entry name" value="P-loop_NTPase"/>
</dbReference>
<gene>
    <name evidence="6" type="primary">ORF 182</name>
</gene>
<dbReference type="Pfam" id="PF21960">
    <property type="entry name" value="RCF1-5-like_lid"/>
    <property type="match status" value="1"/>
</dbReference>
<evidence type="ECO:0000256" key="2">
    <source>
        <dbReference type="ARBA" id="ARBA00022705"/>
    </source>
</evidence>
<protein>
    <submittedName>
        <fullName evidence="6">EsV-1-182</fullName>
    </submittedName>
</protein>
<proteinExistence type="inferred from homology"/>
<dbReference type="Gene3D" id="3.40.50.300">
    <property type="entry name" value="P-loop containing nucleotide triphosphate hydrolases"/>
    <property type="match status" value="1"/>
</dbReference>
<dbReference type="GO" id="GO:0006281">
    <property type="term" value="P:DNA repair"/>
    <property type="evidence" value="ECO:0007669"/>
    <property type="project" value="TreeGrafter"/>
</dbReference>
<dbReference type="EMBL" id="AF204951">
    <property type="protein sequence ID" value="AAK14596.1"/>
    <property type="molecule type" value="Genomic_DNA"/>
</dbReference>
<keyword evidence="3" id="KW-0547">Nucleotide-binding</keyword>
<name>Q8QNA5_ESV1K</name>
<keyword evidence="2" id="KW-0235">DNA replication</keyword>
<comment type="similarity">
    <text evidence="1">Belongs to the activator 1 small subunits family.</text>
</comment>
<reference evidence="6 7" key="2">
    <citation type="journal article" date="1998" name="Adv. Virus Res.">
        <title>Viruses in marine brown algae.</title>
        <authorList>
            <person name="Muller D.G."/>
            <person name="Kapp M."/>
            <person name="Knippers R."/>
        </authorList>
    </citation>
    <scope>NUCLEOTIDE SEQUENCE [LARGE SCALE GENOMIC DNA]</scope>
    <source>
        <strain evidence="7">Isolate New Zealand/Kaikoura/1988</strain>
    </source>
</reference>
<dbReference type="KEGG" id="vg:920582"/>
<dbReference type="SMART" id="SM00382">
    <property type="entry name" value="AAA"/>
    <property type="match status" value="1"/>
</dbReference>
<evidence type="ECO:0000313" key="7">
    <source>
        <dbReference type="Proteomes" id="UP000000864"/>
    </source>
</evidence>
<keyword evidence="4" id="KW-0067">ATP-binding</keyword>
<dbReference type="InterPro" id="IPR003959">
    <property type="entry name" value="ATPase_AAA_core"/>
</dbReference>
<dbReference type="GO" id="GO:0006261">
    <property type="term" value="P:DNA-templated DNA replication"/>
    <property type="evidence" value="ECO:0007669"/>
    <property type="project" value="TreeGrafter"/>
</dbReference>
<dbReference type="CDD" id="cd18140">
    <property type="entry name" value="HLD_clamp_RFC"/>
    <property type="match status" value="1"/>
</dbReference>
<dbReference type="Pfam" id="PF00004">
    <property type="entry name" value="AAA"/>
    <property type="match status" value="1"/>
</dbReference>
<dbReference type="SUPFAM" id="SSF48019">
    <property type="entry name" value="post-AAA+ oligomerization domain-like"/>
    <property type="match status" value="1"/>
</dbReference>
<evidence type="ECO:0000313" key="6">
    <source>
        <dbReference type="EMBL" id="AAK14596.1"/>
    </source>
</evidence>
<sequence>MQPWVEKYRPRRVRDVVHHDHLKRVLNGAEKTGDLPHLLFHGPPGTGKTSTILALARTLLGEGNMRERVLELNASDERGLDVVRDKIKTFSKMSISSFQPGCPPFKLVILDEADTMTADAQSALRRTMETHSVVTRFCLVCNYVSKIIAPLASRCAKFRFSTLAPKSMKGRLLHICERENIIFENCSRSVLDAIVKSSRGDMRSAVNLLQTVSQQPRVTPESIVEIAGEVPERVFDMLWSAVTSQPRQPGHFEAVTDAVSTFVGEGYPVGKVLSEIQGRVVHSGEIEDADKAAICLSLMETDRCLNDGADEELQLLNICFVVQGAF</sequence>
<dbReference type="InterPro" id="IPR013748">
    <property type="entry name" value="Rep_factorC_C"/>
</dbReference>